<gene>
    <name evidence="3" type="ORF">FBY41_3554</name>
</gene>
<reference evidence="3 4" key="1">
    <citation type="submission" date="2019-06" db="EMBL/GenBank/DDBJ databases">
        <title>Genome sequencing of plant associated microbes to promote plant fitness in Sorghum bicolor and Oryza sativa.</title>
        <authorList>
            <person name="Coleman-Derr D."/>
        </authorList>
    </citation>
    <scope>NUCLEOTIDE SEQUENCE [LARGE SCALE GENOMIC DNA]</scope>
    <source>
        <strain evidence="3 4">KV-663</strain>
    </source>
</reference>
<dbReference type="InterPro" id="IPR029045">
    <property type="entry name" value="ClpP/crotonase-like_dom_sf"/>
</dbReference>
<accession>A0A543HIR7</accession>
<protein>
    <submittedName>
        <fullName evidence="3">Enoyl-CoA hydratase/carnithine racemase</fullName>
    </submittedName>
</protein>
<dbReference type="PANTHER" id="PTHR43149:SF1">
    <property type="entry name" value="DELTA(3,5)-DELTA(2,4)-DIENOYL-COA ISOMERASE, MITOCHONDRIAL"/>
    <property type="match status" value="1"/>
</dbReference>
<dbReference type="PANTHER" id="PTHR43149">
    <property type="entry name" value="ENOYL-COA HYDRATASE"/>
    <property type="match status" value="1"/>
</dbReference>
<keyword evidence="4" id="KW-1185">Reference proteome</keyword>
<evidence type="ECO:0000313" key="4">
    <source>
        <dbReference type="Proteomes" id="UP000316747"/>
    </source>
</evidence>
<dbReference type="AlphaFoldDB" id="A0A543HIR7"/>
<proteinExistence type="inferred from homology"/>
<evidence type="ECO:0000256" key="2">
    <source>
        <dbReference type="RuleBase" id="RU003707"/>
    </source>
</evidence>
<dbReference type="Gene3D" id="3.90.226.10">
    <property type="entry name" value="2-enoyl-CoA Hydratase, Chain A, domain 1"/>
    <property type="match status" value="1"/>
</dbReference>
<name>A0A543HIR7_9MICO</name>
<dbReference type="InterPro" id="IPR018376">
    <property type="entry name" value="Enoyl-CoA_hyd/isom_CS"/>
</dbReference>
<dbReference type="Proteomes" id="UP000316747">
    <property type="component" value="Unassembled WGS sequence"/>
</dbReference>
<dbReference type="SUPFAM" id="SSF52096">
    <property type="entry name" value="ClpP/crotonase"/>
    <property type="match status" value="1"/>
</dbReference>
<dbReference type="InterPro" id="IPR001753">
    <property type="entry name" value="Enoyl-CoA_hydra/iso"/>
</dbReference>
<organism evidence="3 4">
    <name type="scientific">Humibacillus xanthopallidus</name>
    <dbReference type="NCBI Taxonomy" id="412689"/>
    <lineage>
        <taxon>Bacteria</taxon>
        <taxon>Bacillati</taxon>
        <taxon>Actinomycetota</taxon>
        <taxon>Actinomycetes</taxon>
        <taxon>Micrococcales</taxon>
        <taxon>Intrasporangiaceae</taxon>
        <taxon>Humibacillus</taxon>
    </lineage>
</organism>
<dbReference type="OrthoDB" id="8452484at2"/>
<dbReference type="EMBL" id="VFPM01000003">
    <property type="protein sequence ID" value="TQM58194.1"/>
    <property type="molecule type" value="Genomic_DNA"/>
</dbReference>
<dbReference type="GO" id="GO:0016853">
    <property type="term" value="F:isomerase activity"/>
    <property type="evidence" value="ECO:0007669"/>
    <property type="project" value="InterPro"/>
</dbReference>
<dbReference type="Pfam" id="PF00378">
    <property type="entry name" value="ECH_1"/>
    <property type="match status" value="1"/>
</dbReference>
<comment type="caution">
    <text evidence="3">The sequence shown here is derived from an EMBL/GenBank/DDBJ whole genome shotgun (WGS) entry which is preliminary data.</text>
</comment>
<comment type="similarity">
    <text evidence="1 2">Belongs to the enoyl-CoA hydratase/isomerase family.</text>
</comment>
<dbReference type="CDD" id="cd06558">
    <property type="entry name" value="crotonase-like"/>
    <property type="match status" value="1"/>
</dbReference>
<dbReference type="PROSITE" id="PS00166">
    <property type="entry name" value="ENOYL_COA_HYDRATASE"/>
    <property type="match status" value="1"/>
</dbReference>
<dbReference type="RefSeq" id="WP_141845563.1">
    <property type="nucleotide sequence ID" value="NZ_VFPM01000003.1"/>
</dbReference>
<evidence type="ECO:0000313" key="3">
    <source>
        <dbReference type="EMBL" id="TQM58194.1"/>
    </source>
</evidence>
<dbReference type="InterPro" id="IPR045002">
    <property type="entry name" value="Ech1-like"/>
</dbReference>
<sequence length="264" mass="27654">MMTDATHPHPHLRVETDGPVRVVTLDRPDKRNAQTPSLWRALAEQARSVPEEVRVVVIRGAGEAFSAGIDTAMFTPAGIEGEENMAELVATHGPEAMDRAIAAYQEGFTAWGECPALVVAQVHGYAIGAGFQLALAADLRVASLDAWFAMRETSLGLVPDLGGTGPLVHLVGYSRALEICATGRRVSAPEAHAMGLVNAIAPAADLDEATFSLVQHVLSAPEPAVRALKALLRSAVTADRDTQLAAERSAQSGLLRALMGGAAG</sequence>
<evidence type="ECO:0000256" key="1">
    <source>
        <dbReference type="ARBA" id="ARBA00005254"/>
    </source>
</evidence>